<dbReference type="STRING" id="2309.CF15_05955"/>
<dbReference type="EMBL" id="LNTB01000001">
    <property type="protein sequence ID" value="KSW12290.1"/>
    <property type="molecule type" value="Genomic_DNA"/>
</dbReference>
<evidence type="ECO:0000313" key="2">
    <source>
        <dbReference type="Proteomes" id="UP000053352"/>
    </source>
</evidence>
<organism evidence="1 2">
    <name type="scientific">Pyrodictium occultum</name>
    <dbReference type="NCBI Taxonomy" id="2309"/>
    <lineage>
        <taxon>Archaea</taxon>
        <taxon>Thermoproteota</taxon>
        <taxon>Thermoprotei</taxon>
        <taxon>Desulfurococcales</taxon>
        <taxon>Pyrodictiaceae</taxon>
        <taxon>Pyrodictium</taxon>
    </lineage>
</organism>
<name>A0A0V8RWD2_PYROC</name>
<dbReference type="AlphaFoldDB" id="A0A0V8RWD2"/>
<accession>A0A0V8RWD2</accession>
<dbReference type="Proteomes" id="UP000053352">
    <property type="component" value="Unassembled WGS sequence"/>
</dbReference>
<keyword evidence="2" id="KW-1185">Reference proteome</keyword>
<reference evidence="1 2" key="1">
    <citation type="submission" date="2015-11" db="EMBL/GenBank/DDBJ databases">
        <title>Genome sequence of Pyrodictium occultum PL-19, a marine hyperthermophilic archaeon isolated from Volcano, Italy.</title>
        <authorList>
            <person name="Utturkar S."/>
            <person name="Huber H."/>
            <person name="Leptihn S."/>
            <person name="Brown S."/>
            <person name="Stetter K.O."/>
            <person name="Podar M."/>
        </authorList>
    </citation>
    <scope>NUCLEOTIDE SEQUENCE [LARGE SCALE GENOMIC DNA]</scope>
    <source>
        <strain evidence="1 2">PL-19</strain>
    </source>
</reference>
<evidence type="ECO:0000313" key="1">
    <source>
        <dbReference type="EMBL" id="KSW12290.1"/>
    </source>
</evidence>
<sequence>MCTSPKLSRPTAAVTSPSRCQGSEAEYRACQFYVDPDKGQRRRTGLEAGLRPAIADQLKPYPPIHLLTSRPQQRCPFMRVYEYSGGYLAQCRVLNRLLTRSEAEKCEKYWQSCPFYKVGVQQKAAEA</sequence>
<comment type="caution">
    <text evidence="1">The sequence shown here is derived from an EMBL/GenBank/DDBJ whole genome shotgun (WGS) entry which is preliminary data.</text>
</comment>
<protein>
    <submittedName>
        <fullName evidence="1">Uncharacterized protein</fullName>
    </submittedName>
</protein>
<proteinExistence type="predicted"/>
<gene>
    <name evidence="1" type="ORF">CF15_05955</name>
</gene>